<keyword evidence="3" id="KW-1185">Reference proteome</keyword>
<evidence type="ECO:0008006" key="4">
    <source>
        <dbReference type="Google" id="ProtNLM"/>
    </source>
</evidence>
<feature type="compositionally biased region" description="Basic and acidic residues" evidence="1">
    <location>
        <begin position="1"/>
        <end position="26"/>
    </location>
</feature>
<dbReference type="AlphaFoldDB" id="A0A2U2N7Q5"/>
<accession>A0A2U2N7Q5</accession>
<name>A0A2U2N7Q5_9GAMM</name>
<evidence type="ECO:0000256" key="1">
    <source>
        <dbReference type="SAM" id="MobiDB-lite"/>
    </source>
</evidence>
<feature type="region of interest" description="Disordered" evidence="1">
    <location>
        <begin position="1"/>
        <end position="62"/>
    </location>
</feature>
<evidence type="ECO:0000313" key="3">
    <source>
        <dbReference type="Proteomes" id="UP000245474"/>
    </source>
</evidence>
<evidence type="ECO:0000313" key="2">
    <source>
        <dbReference type="EMBL" id="PWG65216.1"/>
    </source>
</evidence>
<dbReference type="Proteomes" id="UP000245474">
    <property type="component" value="Unassembled WGS sequence"/>
</dbReference>
<gene>
    <name evidence="2" type="ORF">DEM34_02785</name>
</gene>
<dbReference type="RefSeq" id="WP_109676027.1">
    <property type="nucleotide sequence ID" value="NZ_CP086615.1"/>
</dbReference>
<organism evidence="2 3">
    <name type="scientific">Sediminicurvatus halobius</name>
    <dbReference type="NCBI Taxonomy" id="2182432"/>
    <lineage>
        <taxon>Bacteria</taxon>
        <taxon>Pseudomonadati</taxon>
        <taxon>Pseudomonadota</taxon>
        <taxon>Gammaproteobacteria</taxon>
        <taxon>Chromatiales</taxon>
        <taxon>Ectothiorhodospiraceae</taxon>
        <taxon>Sediminicurvatus</taxon>
    </lineage>
</organism>
<comment type="caution">
    <text evidence="2">The sequence shown here is derived from an EMBL/GenBank/DDBJ whole genome shotgun (WGS) entry which is preliminary data.</text>
</comment>
<dbReference type="EMBL" id="QFFI01000003">
    <property type="protein sequence ID" value="PWG65216.1"/>
    <property type="molecule type" value="Genomic_DNA"/>
</dbReference>
<reference evidence="2 3" key="1">
    <citation type="submission" date="2018-05" db="EMBL/GenBank/DDBJ databases">
        <title>Spiribacter halobius sp. nov., a moderately halophilic bacterium isolated from marine solar saltern.</title>
        <authorList>
            <person name="Zheng W.-S."/>
            <person name="Lu D.-C."/>
            <person name="Du Z.-J."/>
        </authorList>
    </citation>
    <scope>NUCLEOTIDE SEQUENCE [LARGE SCALE GENOMIC DNA]</scope>
    <source>
        <strain evidence="2 3">E85</strain>
    </source>
</reference>
<sequence length="62" mass="6907">MAKTNFRFEKRQRELDKQRKKDEKAQRRLARKGTVEEGDEQAAGDAPGESAPTAPAVEPSGH</sequence>
<protein>
    <recommendedName>
        <fullName evidence="4">DUF4169 domain-containing protein</fullName>
    </recommendedName>
</protein>
<proteinExistence type="predicted"/>